<organism evidence="1">
    <name type="scientific">marine sediment metagenome</name>
    <dbReference type="NCBI Taxonomy" id="412755"/>
    <lineage>
        <taxon>unclassified sequences</taxon>
        <taxon>metagenomes</taxon>
        <taxon>ecological metagenomes</taxon>
    </lineage>
</organism>
<gene>
    <name evidence="1" type="ORF">S01H4_14930</name>
</gene>
<protein>
    <recommendedName>
        <fullName evidence="2">Acetamidase</fullName>
    </recommendedName>
</protein>
<dbReference type="Pfam" id="PF03069">
    <property type="entry name" value="FmdA_AmdA"/>
    <property type="match status" value="1"/>
</dbReference>
<dbReference type="Gene3D" id="3.10.28.20">
    <property type="entry name" value="Acetamidase/Formamidase-like domains"/>
    <property type="match status" value="1"/>
</dbReference>
<comment type="caution">
    <text evidence="1">The sequence shown here is derived from an EMBL/GenBank/DDBJ whole genome shotgun (WGS) entry which is preliminary data.</text>
</comment>
<proteinExistence type="predicted"/>
<dbReference type="GO" id="GO:0016811">
    <property type="term" value="F:hydrolase activity, acting on carbon-nitrogen (but not peptide) bonds, in linear amides"/>
    <property type="evidence" value="ECO:0007669"/>
    <property type="project" value="InterPro"/>
</dbReference>
<dbReference type="PANTHER" id="PTHR31891:SF1">
    <property type="entry name" value="FORMAMIDASE C869.04-RELATED"/>
    <property type="match status" value="1"/>
</dbReference>
<sequence length="151" mass="16416">SHGTLIPKEYGGNMDSRACTVGTIVYLPVFVKGALFGVGDVHAAQGDGEVCGTAIEIDAEVTIKLVVNKTKKIQRPQYETNEYFMTTAWGETTDDAAKIALRDMIEWLVAEKGLTREEAYALCSCAVDMRISQLVDITPGVRAVLPKSIFT</sequence>
<evidence type="ECO:0000313" key="1">
    <source>
        <dbReference type="EMBL" id="GAG65497.1"/>
    </source>
</evidence>
<dbReference type="SUPFAM" id="SSF141130">
    <property type="entry name" value="Acetamidase/Formamidase-like"/>
    <property type="match status" value="1"/>
</dbReference>
<evidence type="ECO:0008006" key="2">
    <source>
        <dbReference type="Google" id="ProtNLM"/>
    </source>
</evidence>
<dbReference type="PANTHER" id="PTHR31891">
    <property type="entry name" value="FORMAMIDASE C869.04-RELATED"/>
    <property type="match status" value="1"/>
</dbReference>
<dbReference type="AlphaFoldDB" id="X1A5Q4"/>
<dbReference type="EMBL" id="BART01006545">
    <property type="protein sequence ID" value="GAG65497.1"/>
    <property type="molecule type" value="Genomic_DNA"/>
</dbReference>
<dbReference type="Gene3D" id="2.60.120.580">
    <property type="entry name" value="Acetamidase/Formamidase-like domains"/>
    <property type="match status" value="1"/>
</dbReference>
<reference evidence="1" key="1">
    <citation type="journal article" date="2014" name="Front. Microbiol.">
        <title>High frequency of phylogenetically diverse reductive dehalogenase-homologous genes in deep subseafloor sedimentary metagenomes.</title>
        <authorList>
            <person name="Kawai M."/>
            <person name="Futagami T."/>
            <person name="Toyoda A."/>
            <person name="Takaki Y."/>
            <person name="Nishi S."/>
            <person name="Hori S."/>
            <person name="Arai W."/>
            <person name="Tsubouchi T."/>
            <person name="Morono Y."/>
            <person name="Uchiyama I."/>
            <person name="Ito T."/>
            <person name="Fujiyama A."/>
            <person name="Inagaki F."/>
            <person name="Takami H."/>
        </authorList>
    </citation>
    <scope>NUCLEOTIDE SEQUENCE</scope>
    <source>
        <strain evidence="1">Expedition CK06-06</strain>
    </source>
</reference>
<feature type="non-terminal residue" evidence="1">
    <location>
        <position position="1"/>
    </location>
</feature>
<name>X1A5Q4_9ZZZZ</name>
<dbReference type="InterPro" id="IPR004304">
    <property type="entry name" value="FmdA_AmdA"/>
</dbReference>
<accession>X1A5Q4</accession>